<sequence>MGEPRRVGSLGGHGTAVGGCGGRILPYGLVKGARAGRNPTAGDDLGFLLRGRGSLSSPGELTVCSWPQLTLKSFPSDSRVREHSLVQCGTRNLTQRRSTWQFAAACPRVQSAEILTKLAPLRKKIEGGFAFGRCGGFGTRHLEGSAGRHLRGAPASPPSRRQREFPRATERFLKLEKGQLELQHSNASDSNNVVTVVLVEKPTEEDSTIIAVGDTSAAHHVNMDDVCMAHIRVEDLEEPQTSTFFENVYDKSSYDLGNFTNKILSDNEKRQILDMGPLQPSGPFSNRHQPE</sequence>
<evidence type="ECO:0000256" key="1">
    <source>
        <dbReference type="SAM" id="MobiDB-lite"/>
    </source>
</evidence>
<dbReference type="PROSITE" id="PS51257">
    <property type="entry name" value="PROKAR_LIPOPROTEIN"/>
    <property type="match status" value="1"/>
</dbReference>
<dbReference type="AlphaFoldDB" id="A0A4C1T4H7"/>
<name>A0A4C1T4H7_EUMVA</name>
<keyword evidence="3" id="KW-1185">Reference proteome</keyword>
<gene>
    <name evidence="2" type="ORF">EVAR_77162_1</name>
</gene>
<accession>A0A4C1T4H7</accession>
<organism evidence="2 3">
    <name type="scientific">Eumeta variegata</name>
    <name type="common">Bagworm moth</name>
    <name type="synonym">Eumeta japonica</name>
    <dbReference type="NCBI Taxonomy" id="151549"/>
    <lineage>
        <taxon>Eukaryota</taxon>
        <taxon>Metazoa</taxon>
        <taxon>Ecdysozoa</taxon>
        <taxon>Arthropoda</taxon>
        <taxon>Hexapoda</taxon>
        <taxon>Insecta</taxon>
        <taxon>Pterygota</taxon>
        <taxon>Neoptera</taxon>
        <taxon>Endopterygota</taxon>
        <taxon>Lepidoptera</taxon>
        <taxon>Glossata</taxon>
        <taxon>Ditrysia</taxon>
        <taxon>Tineoidea</taxon>
        <taxon>Psychidae</taxon>
        <taxon>Oiketicinae</taxon>
        <taxon>Eumeta</taxon>
    </lineage>
</organism>
<proteinExistence type="predicted"/>
<dbReference type="EMBL" id="BGZK01000031">
    <property type="protein sequence ID" value="GBP08470.1"/>
    <property type="molecule type" value="Genomic_DNA"/>
</dbReference>
<feature type="region of interest" description="Disordered" evidence="1">
    <location>
        <begin position="143"/>
        <end position="166"/>
    </location>
</feature>
<dbReference type="OrthoDB" id="7202600at2759"/>
<comment type="caution">
    <text evidence="2">The sequence shown here is derived from an EMBL/GenBank/DDBJ whole genome shotgun (WGS) entry which is preliminary data.</text>
</comment>
<evidence type="ECO:0000313" key="3">
    <source>
        <dbReference type="Proteomes" id="UP000299102"/>
    </source>
</evidence>
<dbReference type="Proteomes" id="UP000299102">
    <property type="component" value="Unassembled WGS sequence"/>
</dbReference>
<reference evidence="2 3" key="1">
    <citation type="journal article" date="2019" name="Commun. Biol.">
        <title>The bagworm genome reveals a unique fibroin gene that provides high tensile strength.</title>
        <authorList>
            <person name="Kono N."/>
            <person name="Nakamura H."/>
            <person name="Ohtoshi R."/>
            <person name="Tomita M."/>
            <person name="Numata K."/>
            <person name="Arakawa K."/>
        </authorList>
    </citation>
    <scope>NUCLEOTIDE SEQUENCE [LARGE SCALE GENOMIC DNA]</scope>
</reference>
<evidence type="ECO:0000313" key="2">
    <source>
        <dbReference type="EMBL" id="GBP08470.1"/>
    </source>
</evidence>
<protein>
    <submittedName>
        <fullName evidence="2">Uncharacterized protein</fullName>
    </submittedName>
</protein>